<accession>A0A1B4VAS7</accession>
<dbReference type="EMBL" id="AP014936">
    <property type="protein sequence ID" value="BAU48914.1"/>
    <property type="molecule type" value="Genomic_DNA"/>
</dbReference>
<keyword evidence="3" id="KW-1185">Reference proteome</keyword>
<evidence type="ECO:0000313" key="3">
    <source>
        <dbReference type="Proteomes" id="UP000218899"/>
    </source>
</evidence>
<dbReference type="Proteomes" id="UP000218899">
    <property type="component" value="Chromosome"/>
</dbReference>
<gene>
    <name evidence="2" type="ORF">SVA_2364</name>
</gene>
<proteinExistence type="predicted"/>
<dbReference type="KEGG" id="sva:SVA_2364"/>
<organism evidence="2 3">
    <name type="scientific">Sulfurifustis variabilis</name>
    <dbReference type="NCBI Taxonomy" id="1675686"/>
    <lineage>
        <taxon>Bacteria</taxon>
        <taxon>Pseudomonadati</taxon>
        <taxon>Pseudomonadota</taxon>
        <taxon>Gammaproteobacteria</taxon>
        <taxon>Acidiferrobacterales</taxon>
        <taxon>Acidiferrobacteraceae</taxon>
        <taxon>Sulfurifustis</taxon>
    </lineage>
</organism>
<feature type="region of interest" description="Disordered" evidence="1">
    <location>
        <begin position="24"/>
        <end position="55"/>
    </location>
</feature>
<dbReference type="AlphaFoldDB" id="A0A1B4VAS7"/>
<evidence type="ECO:0000256" key="1">
    <source>
        <dbReference type="SAM" id="MobiDB-lite"/>
    </source>
</evidence>
<protein>
    <submittedName>
        <fullName evidence="2">Uncharacterized protein</fullName>
    </submittedName>
</protein>
<name>A0A1B4VAS7_9GAMM</name>
<sequence>MAEEHRLTAAEVLQYFLSRYKVDDGSGEAEDMSDASSQATPLAATVAPDEDRAGE</sequence>
<evidence type="ECO:0000313" key="2">
    <source>
        <dbReference type="EMBL" id="BAU48914.1"/>
    </source>
</evidence>
<reference evidence="2 3" key="1">
    <citation type="submission" date="2015-08" db="EMBL/GenBank/DDBJ databases">
        <title>Complete genome sequence of Sulfurifustis variabilis.</title>
        <authorList>
            <person name="Miura A."/>
            <person name="Kojima H."/>
            <person name="Fukui M."/>
        </authorList>
    </citation>
    <scope>NUCLEOTIDE SEQUENCE [LARGE SCALE GENOMIC DNA]</scope>
    <source>
        <strain evidence="3">skN76</strain>
    </source>
</reference>
<dbReference type="RefSeq" id="WP_169924063.1">
    <property type="nucleotide sequence ID" value="NZ_AP014936.1"/>
</dbReference>